<dbReference type="Pfam" id="PF00155">
    <property type="entry name" value="Aminotran_1_2"/>
    <property type="match status" value="1"/>
</dbReference>
<evidence type="ECO:0000259" key="4">
    <source>
        <dbReference type="Pfam" id="PF00155"/>
    </source>
</evidence>
<dbReference type="PROSITE" id="PS00105">
    <property type="entry name" value="AA_TRANSFER_CLASS_1"/>
    <property type="match status" value="1"/>
</dbReference>
<keyword evidence="2" id="KW-0663">Pyridoxal phosphate</keyword>
<comment type="similarity">
    <text evidence="3">Belongs to the class-I pyridoxal-phosphate-dependent aminotransferase family.</text>
</comment>
<gene>
    <name evidence="6" type="ORF">GW779_06410</name>
    <name evidence="5" type="ORF">GW910_02110</name>
</gene>
<evidence type="ECO:0000256" key="2">
    <source>
        <dbReference type="ARBA" id="ARBA00022898"/>
    </source>
</evidence>
<evidence type="ECO:0000313" key="7">
    <source>
        <dbReference type="Proteomes" id="UP000738826"/>
    </source>
</evidence>
<reference evidence="6" key="1">
    <citation type="submission" date="2019-11" db="EMBL/GenBank/DDBJ databases">
        <title>Lipid analysis of CO2-rich subsurface aquifers suggests an autotrophy-based deep biosphere with lysolipids enriched in CPR bacteria.</title>
        <authorList>
            <person name="Probst A.J."/>
            <person name="Elling F.J."/>
            <person name="Castelle C.J."/>
            <person name="Zhu Q."/>
            <person name="Elvert M."/>
            <person name="Birarda G."/>
            <person name="Holman H.-Y."/>
            <person name="Lane K.R."/>
            <person name="Ladd B."/>
            <person name="Ryan M.C."/>
            <person name="Woyke T."/>
            <person name="Hinrichs K.-U."/>
            <person name="Banfield J.F."/>
        </authorList>
    </citation>
    <scope>NUCLEOTIDE SEQUENCE</scope>
    <source>
        <strain evidence="5">CG_2015-01_33_1645</strain>
        <strain evidence="6">CG_2015-04_33_537</strain>
    </source>
</reference>
<dbReference type="PANTHER" id="PTHR42885:SF1">
    <property type="entry name" value="THREONINE-PHOSPHATE DECARBOXYLASE"/>
    <property type="match status" value="1"/>
</dbReference>
<evidence type="ECO:0000256" key="1">
    <source>
        <dbReference type="ARBA" id="ARBA00001933"/>
    </source>
</evidence>
<dbReference type="PANTHER" id="PTHR42885">
    <property type="entry name" value="HISTIDINOL-PHOSPHATE AMINOTRANSFERASE-RELATED"/>
    <property type="match status" value="1"/>
</dbReference>
<dbReference type="EMBL" id="JAACQH010000150">
    <property type="protein sequence ID" value="NCS92010.1"/>
    <property type="molecule type" value="Genomic_DNA"/>
</dbReference>
<evidence type="ECO:0000256" key="3">
    <source>
        <dbReference type="RuleBase" id="RU000481"/>
    </source>
</evidence>
<comment type="cofactor">
    <cofactor evidence="1 3">
        <name>pyridoxal 5'-phosphate</name>
        <dbReference type="ChEBI" id="CHEBI:597326"/>
    </cofactor>
</comment>
<dbReference type="InterPro" id="IPR004838">
    <property type="entry name" value="NHTrfase_class1_PyrdxlP-BS"/>
</dbReference>
<dbReference type="GO" id="GO:0008483">
    <property type="term" value="F:transaminase activity"/>
    <property type="evidence" value="ECO:0007669"/>
    <property type="project" value="UniProtKB-KW"/>
</dbReference>
<keyword evidence="3" id="KW-0808">Transferase</keyword>
<feature type="domain" description="Aminotransferase class I/classII large" evidence="4">
    <location>
        <begin position="55"/>
        <end position="352"/>
    </location>
</feature>
<dbReference type="EMBL" id="JAACVF010000051">
    <property type="protein sequence ID" value="NCN64858.1"/>
    <property type="molecule type" value="Genomic_DNA"/>
</dbReference>
<accession>A0A8J7Z4T1</accession>
<dbReference type="InterPro" id="IPR015422">
    <property type="entry name" value="PyrdxlP-dep_Trfase_small"/>
</dbReference>
<dbReference type="InterPro" id="IPR004839">
    <property type="entry name" value="Aminotransferase_I/II_large"/>
</dbReference>
<dbReference type="CDD" id="cd00609">
    <property type="entry name" value="AAT_like"/>
    <property type="match status" value="1"/>
</dbReference>
<keyword evidence="3 6" id="KW-0032">Aminotransferase</keyword>
<proteinExistence type="inferred from homology"/>
<protein>
    <recommendedName>
        <fullName evidence="3">Aminotransferase</fullName>
        <ecNumber evidence="3">2.6.1.-</ecNumber>
    </recommendedName>
</protein>
<dbReference type="Proteomes" id="UP000738826">
    <property type="component" value="Unassembled WGS sequence"/>
</dbReference>
<dbReference type="EC" id="2.6.1.-" evidence="3"/>
<dbReference type="InterPro" id="IPR015421">
    <property type="entry name" value="PyrdxlP-dep_Trfase_major"/>
</dbReference>
<sequence>MDNFNRLNQIDSEHGSLGFIKTESGKSKKIIDFSANISPLRYSGLKNLILKNIDSVFYYPEPGNKKVTESIADYLKTSPENVIVGNGTSELIYLIAHTFNPESALIPAPTFSEYERAMNAINAKILFLNLDENFKFPIDRVKELEGDILFLCNPNNPTGNLLFSREEIYKISKNFSIVVVDESFMEFIDDEERQTIINGFKNKNFIVLRSFSKFFGLPGLRLGCAVADKNIIRKLNANLNPWNINSPAIETIPEILNEKFKIEKFKKATHTFIEKEKKFIRSELKKIEGVHVYRSVTNFLLINVPVNSFLLTQKLYENGIFVRDCGNFRNLGNNYIRVCICSHKDNEKFINKFMKALE</sequence>
<dbReference type="InterPro" id="IPR015424">
    <property type="entry name" value="PyrdxlP-dep_Trfase"/>
</dbReference>
<evidence type="ECO:0000313" key="6">
    <source>
        <dbReference type="EMBL" id="NCS92010.1"/>
    </source>
</evidence>
<organism evidence="6 7">
    <name type="scientific">Candidatus Altarchaeum hamiconexum</name>
    <dbReference type="NCBI Taxonomy" id="1803513"/>
    <lineage>
        <taxon>Archaea</taxon>
        <taxon>Candidatus Altarchaeota</taxon>
        <taxon>Candidatus Altiarchaeia</taxon>
        <taxon>Candidatus Altarchaeales</taxon>
        <taxon>Candidatus Altarchaeaceae</taxon>
        <taxon>Candidatus Altarchaeum</taxon>
    </lineage>
</organism>
<dbReference type="AlphaFoldDB" id="A0A8J7Z4T1"/>
<dbReference type="Proteomes" id="UP000768163">
    <property type="component" value="Unassembled WGS sequence"/>
</dbReference>
<dbReference type="Gene3D" id="3.40.640.10">
    <property type="entry name" value="Type I PLP-dependent aspartate aminotransferase-like (Major domain)"/>
    <property type="match status" value="1"/>
</dbReference>
<dbReference type="GO" id="GO:0030170">
    <property type="term" value="F:pyridoxal phosphate binding"/>
    <property type="evidence" value="ECO:0007669"/>
    <property type="project" value="InterPro"/>
</dbReference>
<dbReference type="SUPFAM" id="SSF53383">
    <property type="entry name" value="PLP-dependent transferases"/>
    <property type="match status" value="1"/>
</dbReference>
<name>A0A8J7Z4T1_9ARCH</name>
<dbReference type="Gene3D" id="3.90.1150.10">
    <property type="entry name" value="Aspartate Aminotransferase, domain 1"/>
    <property type="match status" value="1"/>
</dbReference>
<comment type="caution">
    <text evidence="6">The sequence shown here is derived from an EMBL/GenBank/DDBJ whole genome shotgun (WGS) entry which is preliminary data.</text>
</comment>
<evidence type="ECO:0000313" key="5">
    <source>
        <dbReference type="EMBL" id="NCN64858.1"/>
    </source>
</evidence>